<gene>
    <name evidence="4" type="ORF">DDE83_004087</name>
</gene>
<dbReference type="STRING" id="183478.A0A364N5K8"/>
<keyword evidence="1" id="KW-0863">Zinc-finger</keyword>
<dbReference type="PANTHER" id="PTHR37471:SF1">
    <property type="entry name" value="AB HYDROLASE-1 DOMAIN-CONTAINING PROTEIN"/>
    <property type="match status" value="1"/>
</dbReference>
<dbReference type="EMBL" id="QGDH01000049">
    <property type="protein sequence ID" value="RAR12555.1"/>
    <property type="molecule type" value="Genomic_DNA"/>
</dbReference>
<dbReference type="PANTHER" id="PTHR37471">
    <property type="entry name" value="UNNAMED PRODUCT"/>
    <property type="match status" value="1"/>
</dbReference>
<keyword evidence="4" id="KW-0378">Hydrolase</keyword>
<evidence type="ECO:0000259" key="3">
    <source>
        <dbReference type="PROSITE" id="PS50158"/>
    </source>
</evidence>
<dbReference type="Gene3D" id="3.40.50.1820">
    <property type="entry name" value="alpha/beta hydrolase"/>
    <property type="match status" value="1"/>
</dbReference>
<dbReference type="InterPro" id="IPR001878">
    <property type="entry name" value="Znf_CCHC"/>
</dbReference>
<evidence type="ECO:0000313" key="4">
    <source>
        <dbReference type="EMBL" id="RAR12555.1"/>
    </source>
</evidence>
<feature type="region of interest" description="Disordered" evidence="2">
    <location>
        <begin position="36"/>
        <end position="74"/>
    </location>
</feature>
<name>A0A364N5K8_STELY</name>
<evidence type="ECO:0000256" key="1">
    <source>
        <dbReference type="PROSITE-ProRule" id="PRU00047"/>
    </source>
</evidence>
<keyword evidence="5" id="KW-1185">Reference proteome</keyword>
<accession>A0A364N5K8</accession>
<dbReference type="SMART" id="SM00343">
    <property type="entry name" value="ZnF_C2HC"/>
    <property type="match status" value="1"/>
</dbReference>
<dbReference type="Pfam" id="PF21762">
    <property type="entry name" value="DEDDh_C"/>
    <property type="match status" value="1"/>
</dbReference>
<feature type="region of interest" description="Disordered" evidence="2">
    <location>
        <begin position="577"/>
        <end position="598"/>
    </location>
</feature>
<dbReference type="InterPro" id="IPR029058">
    <property type="entry name" value="AB_hydrolase_fold"/>
</dbReference>
<dbReference type="AlphaFoldDB" id="A0A364N5K8"/>
<dbReference type="InterPro" id="IPR048519">
    <property type="entry name" value="Gfd2/YDR514C-like_C"/>
</dbReference>
<dbReference type="Proteomes" id="UP000249619">
    <property type="component" value="Unassembled WGS sequence"/>
</dbReference>
<sequence length="958" mass="108637">MRMSEYHRSISVPVEGGLPAGSHPLAEAALFVVADDSSEAEDSPPSGASSTARTSPHVKTSNTMETPSPAKTSDAANHAAMIALKERFNDATDLDVLNHCMGLKRIPNIPTIAENLAEYVILICIDCEHWSNNTDEATEVGIATFSRQDFLPLVAKGDFGDHGEHLMQQVKFYLLRLTETSHLPNQNPTSRGVEGNRFGQGRFVTFSEARQIMYNLFVQPIEDIAGLRGSNYPIVVLGHDVTHDKNNLKNKATEFDMDPVGTVVRYIDTQVLVRDVMYWLVPRNEQIGLRRLVEELWFEHSDPHTAANDAGRTLISAFQMTLRDHPCTRNTEKDMWQVATGIEEHSVANFKSIGGVEKYCWKCGVIGHMKRDCTATGLRCDECEKNGCDIVPGEEHITAHCLCIANKKAEERRARDAKARSATATILVAMANPFHVAELAANPSALPRLNTTADLSAETGFRAITPFSIFWVSFSIAVPPHNAFRRFLLTWGIIETAFWLLAYLPRKRSLQASAQHPPPLEQEERKELFWRCWDKIPHPEYYVSRWFLGARPGEVRRENVREFFSWALLNRGTESDEERRKRRQARPEQTQAEDDELNEYADGIETMLGRKLEPGMGSAKSLRLTIDQVNMAHRPFLWYMIVMLVDTITAIRLRYAGFILFRTHLRSSLAVFPPRLANFTTRSISSAPDLSYWYRPHTSRTRLPVLFIHGIGIGLHPYVEFLMEINKHDPMAAQDGQVGIIAIELMPISFRITGPIPHKDEICRQINMILERHGFDKVVLASHSYGSVVSTHLLQDPSTAAKIGPTVFVDPVTFLLHLPDVAYNFTARRPRGANEHQLYYFASTDMMVAHTLARHFFWAQNILWKEDLRGRDVTVSLGGRDLIVDTETVGKYLNNVDLKGEDRSWKDSEWKGHGVETLWWPTLDHAQVFERRDGRARLVQVLREYVKRKADEETEDLP</sequence>
<evidence type="ECO:0000256" key="2">
    <source>
        <dbReference type="SAM" id="MobiDB-lite"/>
    </source>
</evidence>
<proteinExistence type="predicted"/>
<organism evidence="4 5">
    <name type="scientific">Stemphylium lycopersici</name>
    <name type="common">Tomato gray leaf spot disease fungus</name>
    <name type="synonym">Thyrospora lycopersici</name>
    <dbReference type="NCBI Taxonomy" id="183478"/>
    <lineage>
        <taxon>Eukaryota</taxon>
        <taxon>Fungi</taxon>
        <taxon>Dikarya</taxon>
        <taxon>Ascomycota</taxon>
        <taxon>Pezizomycotina</taxon>
        <taxon>Dothideomycetes</taxon>
        <taxon>Pleosporomycetidae</taxon>
        <taxon>Pleosporales</taxon>
        <taxon>Pleosporineae</taxon>
        <taxon>Pleosporaceae</taxon>
        <taxon>Stemphylium</taxon>
    </lineage>
</organism>
<dbReference type="GO" id="GO:0016787">
    <property type="term" value="F:hydrolase activity"/>
    <property type="evidence" value="ECO:0007669"/>
    <property type="project" value="UniProtKB-KW"/>
</dbReference>
<dbReference type="PROSITE" id="PS50158">
    <property type="entry name" value="ZF_CCHC"/>
    <property type="match status" value="1"/>
</dbReference>
<dbReference type="SUPFAM" id="SSF53474">
    <property type="entry name" value="alpha/beta-Hydrolases"/>
    <property type="match status" value="1"/>
</dbReference>
<dbReference type="Pfam" id="PF00098">
    <property type="entry name" value="zf-CCHC"/>
    <property type="match status" value="1"/>
</dbReference>
<dbReference type="GO" id="GO:0003676">
    <property type="term" value="F:nucleic acid binding"/>
    <property type="evidence" value="ECO:0007669"/>
    <property type="project" value="InterPro"/>
</dbReference>
<protein>
    <submittedName>
        <fullName evidence="4">Alpha/Beta hydrolase fold</fullName>
    </submittedName>
</protein>
<feature type="domain" description="CCHC-type" evidence="3">
    <location>
        <begin position="360"/>
        <end position="373"/>
    </location>
</feature>
<dbReference type="GO" id="GO:0008270">
    <property type="term" value="F:zinc ion binding"/>
    <property type="evidence" value="ECO:0007669"/>
    <property type="project" value="UniProtKB-KW"/>
</dbReference>
<comment type="caution">
    <text evidence="4">The sequence shown here is derived from an EMBL/GenBank/DDBJ whole genome shotgun (WGS) entry which is preliminary data.</text>
</comment>
<evidence type="ECO:0000313" key="5">
    <source>
        <dbReference type="Proteomes" id="UP000249619"/>
    </source>
</evidence>
<keyword evidence="1" id="KW-0862">Zinc</keyword>
<feature type="compositionally biased region" description="Polar residues" evidence="2">
    <location>
        <begin position="51"/>
        <end position="74"/>
    </location>
</feature>
<keyword evidence="1" id="KW-0479">Metal-binding</keyword>
<reference evidence="5" key="1">
    <citation type="submission" date="2018-05" db="EMBL/GenBank/DDBJ databases">
        <title>Draft genome sequence of Stemphylium lycopersici strain CIDEFI 213.</title>
        <authorList>
            <person name="Medina R."/>
            <person name="Franco M.E.E."/>
            <person name="Lucentini C.G."/>
            <person name="Saparrat M.C.N."/>
            <person name="Balatti P.A."/>
        </authorList>
    </citation>
    <scope>NUCLEOTIDE SEQUENCE [LARGE SCALE GENOMIC DNA]</scope>
    <source>
        <strain evidence="5">CIDEFI 213</strain>
    </source>
</reference>